<keyword evidence="3" id="KW-1185">Reference proteome</keyword>
<evidence type="ECO:0000313" key="2">
    <source>
        <dbReference type="EMBL" id="CUH81961.1"/>
    </source>
</evidence>
<sequence length="120" mass="13564">MLRAFFFMAATAFPVSALADTRLLMAEEDGCYWCAKWDAEISHIYPKTAEGRTAPLERFDLRGPQPDYQFSKRVAFTPTFLLIENGKEVGRIEGYPGEDFFWPLLGELFSRAGISLDQGS</sequence>
<dbReference type="InterPro" id="IPR036249">
    <property type="entry name" value="Thioredoxin-like_sf"/>
</dbReference>
<dbReference type="OrthoDB" id="7362982at2"/>
<dbReference type="Gene3D" id="3.40.30.10">
    <property type="entry name" value="Glutaredoxin"/>
    <property type="match status" value="1"/>
</dbReference>
<dbReference type="AlphaFoldDB" id="A0A0N7M110"/>
<feature type="signal peptide" evidence="1">
    <location>
        <begin position="1"/>
        <end position="19"/>
    </location>
</feature>
<dbReference type="Proteomes" id="UP000052022">
    <property type="component" value="Unassembled WGS sequence"/>
</dbReference>
<gene>
    <name evidence="2" type="ORF">TRM7557_03677</name>
</gene>
<evidence type="ECO:0000313" key="3">
    <source>
        <dbReference type="Proteomes" id="UP000052022"/>
    </source>
</evidence>
<dbReference type="EMBL" id="CYSD01000043">
    <property type="protein sequence ID" value="CUH81961.1"/>
    <property type="molecule type" value="Genomic_DNA"/>
</dbReference>
<reference evidence="2 3" key="1">
    <citation type="submission" date="2015-09" db="EMBL/GenBank/DDBJ databases">
        <authorList>
            <consortium name="Swine Surveillance"/>
        </authorList>
    </citation>
    <scope>NUCLEOTIDE SEQUENCE [LARGE SCALE GENOMIC DNA]</scope>
    <source>
        <strain evidence="2 3">CECT 7557</strain>
    </source>
</reference>
<protein>
    <recommendedName>
        <fullName evidence="4">Regulatory protein SoxS</fullName>
    </recommendedName>
</protein>
<accession>A0A0N7M110</accession>
<dbReference type="RefSeq" id="WP_058291666.1">
    <property type="nucleotide sequence ID" value="NZ_CYSD01000043.1"/>
</dbReference>
<organism evidence="2 3">
    <name type="scientific">Tritonibacter multivorans</name>
    <dbReference type="NCBI Taxonomy" id="928856"/>
    <lineage>
        <taxon>Bacteria</taxon>
        <taxon>Pseudomonadati</taxon>
        <taxon>Pseudomonadota</taxon>
        <taxon>Alphaproteobacteria</taxon>
        <taxon>Rhodobacterales</taxon>
        <taxon>Paracoccaceae</taxon>
        <taxon>Tritonibacter</taxon>
    </lineage>
</organism>
<evidence type="ECO:0000256" key="1">
    <source>
        <dbReference type="SAM" id="SignalP"/>
    </source>
</evidence>
<proteinExistence type="predicted"/>
<feature type="chain" id="PRO_5006015768" description="Regulatory protein SoxS" evidence="1">
    <location>
        <begin position="20"/>
        <end position="120"/>
    </location>
</feature>
<name>A0A0N7M110_9RHOB</name>
<keyword evidence="1" id="KW-0732">Signal</keyword>
<dbReference type="SUPFAM" id="SSF52833">
    <property type="entry name" value="Thioredoxin-like"/>
    <property type="match status" value="1"/>
</dbReference>
<evidence type="ECO:0008006" key="4">
    <source>
        <dbReference type="Google" id="ProtNLM"/>
    </source>
</evidence>
<dbReference type="STRING" id="928856.SAMN04488049_10521"/>